<dbReference type="HOGENOM" id="CLU_157964_2_1_5"/>
<evidence type="ECO:0008006" key="3">
    <source>
        <dbReference type="Google" id="ProtNLM"/>
    </source>
</evidence>
<organism evidence="1 2">
    <name type="scientific">Martelella endophytica</name>
    <dbReference type="NCBI Taxonomy" id="1486262"/>
    <lineage>
        <taxon>Bacteria</taxon>
        <taxon>Pseudomonadati</taxon>
        <taxon>Pseudomonadota</taxon>
        <taxon>Alphaproteobacteria</taxon>
        <taxon>Hyphomicrobiales</taxon>
        <taxon>Aurantimonadaceae</taxon>
        <taxon>Martelella</taxon>
    </lineage>
</organism>
<dbReference type="PATRIC" id="fig|1486262.3.peg.4423"/>
<dbReference type="AlphaFoldDB" id="A0A0D5LY96"/>
<dbReference type="Proteomes" id="UP000032611">
    <property type="component" value="Chromosome"/>
</dbReference>
<proteinExistence type="predicted"/>
<dbReference type="RefSeq" id="WP_052700050.1">
    <property type="nucleotide sequence ID" value="NZ_CP010803.1"/>
</dbReference>
<evidence type="ECO:0000313" key="1">
    <source>
        <dbReference type="EMBL" id="AJY48423.1"/>
    </source>
</evidence>
<accession>A0A0D5LY96</accession>
<dbReference type="EMBL" id="CP010803">
    <property type="protein sequence ID" value="AJY48423.1"/>
    <property type="molecule type" value="Genomic_DNA"/>
</dbReference>
<dbReference type="KEGG" id="mey:TM49_21405"/>
<dbReference type="InterPro" id="IPR018680">
    <property type="entry name" value="DUF2164"/>
</dbReference>
<dbReference type="Pfam" id="PF09932">
    <property type="entry name" value="DUF2164"/>
    <property type="match status" value="1"/>
</dbReference>
<gene>
    <name evidence="1" type="ORF">TM49_21405</name>
</gene>
<reference evidence="1 2" key="1">
    <citation type="journal article" date="2015" name="Genome Announc.">
        <title>Complete genome sequence of Martelella endophytica YC6887, which has antifungal activity associated with a halophyte.</title>
        <authorList>
            <person name="Khan A."/>
            <person name="Khan H."/>
            <person name="Chung E.J."/>
            <person name="Hossain M.T."/>
            <person name="Chung Y.R."/>
        </authorList>
    </citation>
    <scope>NUCLEOTIDE SEQUENCE [LARGE SCALE GENOMIC DNA]</scope>
    <source>
        <strain evidence="1">YC6887</strain>
    </source>
</reference>
<protein>
    <recommendedName>
        <fullName evidence="3">DUF2164 domain-containing protein</fullName>
    </recommendedName>
</protein>
<dbReference type="STRING" id="1486262.TM49_21405"/>
<name>A0A0D5LY96_MAREN</name>
<sequence length="77" mass="8745">MKLTPREKDALAARLRDYCETELDCEMGSLQADLFVEFIAMEFAPVFYNSGLRDAQALLMKKMDDFADSIAALEMKT</sequence>
<keyword evidence="2" id="KW-1185">Reference proteome</keyword>
<dbReference type="OrthoDB" id="6629495at2"/>
<evidence type="ECO:0000313" key="2">
    <source>
        <dbReference type="Proteomes" id="UP000032611"/>
    </source>
</evidence>